<gene>
    <name evidence="2" type="ORF">B9G39_24320</name>
</gene>
<proteinExistence type="predicted"/>
<evidence type="ECO:0000313" key="2">
    <source>
        <dbReference type="EMBL" id="RDH46322.1"/>
    </source>
</evidence>
<evidence type="ECO:0000313" key="3">
    <source>
        <dbReference type="Proteomes" id="UP000257039"/>
    </source>
</evidence>
<evidence type="ECO:0000256" key="1">
    <source>
        <dbReference type="SAM" id="Phobius"/>
    </source>
</evidence>
<keyword evidence="1" id="KW-0472">Membrane</keyword>
<keyword evidence="1" id="KW-0812">Transmembrane</keyword>
<dbReference type="Pfam" id="PF06961">
    <property type="entry name" value="DUF1294"/>
    <property type="match status" value="1"/>
</dbReference>
<dbReference type="EMBL" id="NDXW01000001">
    <property type="protein sequence ID" value="RDH46322.1"/>
    <property type="molecule type" value="Genomic_DNA"/>
</dbReference>
<accession>A0A4P9VVD9</accession>
<keyword evidence="3" id="KW-1185">Reference proteome</keyword>
<comment type="caution">
    <text evidence="2">The sequence shown here is derived from an EMBL/GenBank/DDBJ whole genome shotgun (WGS) entry which is preliminary data.</text>
</comment>
<dbReference type="Proteomes" id="UP000257039">
    <property type="component" value="Unassembled WGS sequence"/>
</dbReference>
<dbReference type="InterPro" id="IPR010718">
    <property type="entry name" value="DUF1294"/>
</dbReference>
<keyword evidence="1" id="KW-1133">Transmembrane helix</keyword>
<reference evidence="2 3" key="1">
    <citation type="submission" date="2017-04" db="EMBL/GenBank/DDBJ databases">
        <title>Draft genome sequence of Zooshikella ganghwensis VG4 isolated from Red Sea sediments.</title>
        <authorList>
            <person name="Rehman Z."/>
            <person name="Alam I."/>
            <person name="Kamau A."/>
            <person name="Bajic V."/>
            <person name="Leiknes T."/>
        </authorList>
    </citation>
    <scope>NUCLEOTIDE SEQUENCE [LARGE SCALE GENOMIC DNA]</scope>
    <source>
        <strain evidence="2 3">VG4</strain>
    </source>
</reference>
<protein>
    <submittedName>
        <fullName evidence="2">DUF1294 domain-containing protein</fullName>
    </submittedName>
</protein>
<name>A0A4P9VVD9_9GAMM</name>
<dbReference type="AlphaFoldDB" id="A0A4P9VVD9"/>
<feature type="transmembrane region" description="Helical" evidence="1">
    <location>
        <begin position="68"/>
        <end position="90"/>
    </location>
</feature>
<sequence>MFLHYDHVCNFKCAHFFIYKIDKSAAEKGSWRTSENTLHFFATLGGWPGAMIGQQVFNHKTKKTSFRIIFWISILLNISLLTLFLIYTPWYNFASY</sequence>
<organism evidence="2 3">
    <name type="scientific">Zooshikella ganghwensis</name>
    <dbReference type="NCBI Taxonomy" id="202772"/>
    <lineage>
        <taxon>Bacteria</taxon>
        <taxon>Pseudomonadati</taxon>
        <taxon>Pseudomonadota</taxon>
        <taxon>Gammaproteobacteria</taxon>
        <taxon>Oceanospirillales</taxon>
        <taxon>Zooshikellaceae</taxon>
        <taxon>Zooshikella</taxon>
    </lineage>
</organism>